<proteinExistence type="predicted"/>
<name>A0AAX6BHU9_PRIMG</name>
<gene>
    <name evidence="1" type="ORF">ShirakiTB12_17680</name>
</gene>
<dbReference type="RefSeq" id="WP_176551740.1">
    <property type="nucleotide sequence ID" value="NZ_BSYK01000001.1"/>
</dbReference>
<dbReference type="Proteomes" id="UP001165240">
    <property type="component" value="Unassembled WGS sequence"/>
</dbReference>
<comment type="caution">
    <text evidence="1">The sequence shown here is derived from an EMBL/GenBank/DDBJ whole genome shotgun (WGS) entry which is preliminary data.</text>
</comment>
<evidence type="ECO:0000313" key="1">
    <source>
        <dbReference type="EMBL" id="GMG73300.1"/>
    </source>
</evidence>
<sequence>METNYGYYTGSLFVRELERLKEEYIQLDLDDMKVMMREDILLLEKAMDMLCKNKVY</sequence>
<evidence type="ECO:0000313" key="2">
    <source>
        <dbReference type="Proteomes" id="UP001165240"/>
    </source>
</evidence>
<reference evidence="1" key="1">
    <citation type="journal article" date="2024" name="Appl Microbiol">
        <title>Effect of kuratsuki Bacillus and Priestia on Taste of Sake.</title>
        <authorList>
            <person name="Kobayashi K."/>
            <person name="Nishida H."/>
        </authorList>
    </citation>
    <scope>NUCLEOTIDE SEQUENCE</scope>
    <source>
        <strain evidence="1">B-12</strain>
    </source>
</reference>
<accession>A0AAX6BHU9</accession>
<dbReference type="EMBL" id="BSYK01000001">
    <property type="protein sequence ID" value="GMG73300.1"/>
    <property type="molecule type" value="Genomic_DNA"/>
</dbReference>
<dbReference type="AlphaFoldDB" id="A0AAX6BHU9"/>
<protein>
    <submittedName>
        <fullName evidence="1">Uncharacterized protein</fullName>
    </submittedName>
</protein>
<organism evidence="1 2">
    <name type="scientific">Priestia megaterium</name>
    <name type="common">Bacillus megaterium</name>
    <dbReference type="NCBI Taxonomy" id="1404"/>
    <lineage>
        <taxon>Bacteria</taxon>
        <taxon>Bacillati</taxon>
        <taxon>Bacillota</taxon>
        <taxon>Bacilli</taxon>
        <taxon>Bacillales</taxon>
        <taxon>Bacillaceae</taxon>
        <taxon>Priestia</taxon>
    </lineage>
</organism>